<sequence length="73" mass="8078">MTVCLSPWRCPRVSRPGDGEETALQRPLARGQCMATSGDASSTDAVQAPERSCCSESGEREYEIECERKKRKV</sequence>
<protein>
    <submittedName>
        <fullName evidence="1">Uncharacterized protein</fullName>
    </submittedName>
</protein>
<accession>A0AAN9RST2</accession>
<name>A0AAN9RST2_PHACN</name>
<comment type="caution">
    <text evidence="1">The sequence shown here is derived from an EMBL/GenBank/DDBJ whole genome shotgun (WGS) entry which is preliminary data.</text>
</comment>
<gene>
    <name evidence="1" type="ORF">VNO80_01408</name>
</gene>
<reference evidence="1 2" key="1">
    <citation type="submission" date="2024-01" db="EMBL/GenBank/DDBJ databases">
        <title>The genomes of 5 underutilized Papilionoideae crops provide insights into root nodulation and disease resistanc.</title>
        <authorList>
            <person name="Jiang F."/>
        </authorList>
    </citation>
    <scope>NUCLEOTIDE SEQUENCE [LARGE SCALE GENOMIC DNA]</scope>
    <source>
        <strain evidence="1">JINMINGXINNONG_FW02</strain>
        <tissue evidence="1">Leaves</tissue>
    </source>
</reference>
<evidence type="ECO:0000313" key="1">
    <source>
        <dbReference type="EMBL" id="KAK7382535.1"/>
    </source>
</evidence>
<organism evidence="1 2">
    <name type="scientific">Phaseolus coccineus</name>
    <name type="common">Scarlet runner bean</name>
    <name type="synonym">Phaseolus multiflorus</name>
    <dbReference type="NCBI Taxonomy" id="3886"/>
    <lineage>
        <taxon>Eukaryota</taxon>
        <taxon>Viridiplantae</taxon>
        <taxon>Streptophyta</taxon>
        <taxon>Embryophyta</taxon>
        <taxon>Tracheophyta</taxon>
        <taxon>Spermatophyta</taxon>
        <taxon>Magnoliopsida</taxon>
        <taxon>eudicotyledons</taxon>
        <taxon>Gunneridae</taxon>
        <taxon>Pentapetalae</taxon>
        <taxon>rosids</taxon>
        <taxon>fabids</taxon>
        <taxon>Fabales</taxon>
        <taxon>Fabaceae</taxon>
        <taxon>Papilionoideae</taxon>
        <taxon>50 kb inversion clade</taxon>
        <taxon>NPAAA clade</taxon>
        <taxon>indigoferoid/millettioid clade</taxon>
        <taxon>Phaseoleae</taxon>
        <taxon>Phaseolus</taxon>
    </lineage>
</organism>
<evidence type="ECO:0000313" key="2">
    <source>
        <dbReference type="Proteomes" id="UP001374584"/>
    </source>
</evidence>
<proteinExistence type="predicted"/>
<dbReference type="EMBL" id="JAYMYR010000001">
    <property type="protein sequence ID" value="KAK7382535.1"/>
    <property type="molecule type" value="Genomic_DNA"/>
</dbReference>
<dbReference type="Proteomes" id="UP001374584">
    <property type="component" value="Unassembled WGS sequence"/>
</dbReference>
<keyword evidence="2" id="KW-1185">Reference proteome</keyword>
<dbReference type="AlphaFoldDB" id="A0AAN9RST2"/>